<dbReference type="EMBL" id="JBHRTA010000016">
    <property type="protein sequence ID" value="MFC3197090.1"/>
    <property type="molecule type" value="Genomic_DNA"/>
</dbReference>
<keyword evidence="3" id="KW-1185">Reference proteome</keyword>
<protein>
    <submittedName>
        <fullName evidence="2">Capsule assembly Wzi family protein</fullName>
    </submittedName>
</protein>
<proteinExistence type="predicted"/>
<sequence length="559" mass="63717">MRIIYLIALLTSLTVHRSAVLGQTVPVDSSPYEDFYRRRQLLGAVDSSISFMVRPLTFASLSNEYDTSFHDNSGYHTTVWKTSDGFGEVSLLPIIWQNQVNTSYPYGWNDGPMIPAKGIQTYLSAGIYAKYRWLSVQFKPEIVWSGNSTYEGYGGPNGPDEQWYRQFGNNIDLPERFGISNYSNAFLGQSSIRLTLDPISIGLSTENLWWGPGKRNSILMSNTAPGFPHITLNTSKPIRSYIGSFEGQIVIGRLTKSGFPPSLLGDTSRHMRYYRPTAAGRRYFSGITVNYQPRWIPGFFLGFNRTYNSNDGMEGSFVDKYLPFLEPFTASRKMGPDSLDENISRDQMISFFFRYVIPKVQIEFYGEFARNDHAYDGRDLRLQLNHTRAYTLGLRKLIPLENFWDGNLQVAAEMTQMAVTNTKRIRSSGSWYVHGTVRDGHTNYGQVLGAGMGPGSNVQAVDLSWIRGLKQVGVQFERLVRNEDFATWIIQDYNRNWVDASIAAFGTWDYKRLVFNAHLQFIHAFNYQYGVVTDSNGESTIDPQDINNLHLQFGLMYRF</sequence>
<keyword evidence="1" id="KW-0732">Signal</keyword>
<dbReference type="InterPro" id="IPR026950">
    <property type="entry name" value="Caps_assemb_Wzi"/>
</dbReference>
<reference evidence="3" key="1">
    <citation type="journal article" date="2019" name="Int. J. Syst. Evol. Microbiol.">
        <title>The Global Catalogue of Microorganisms (GCM) 10K type strain sequencing project: providing services to taxonomists for standard genome sequencing and annotation.</title>
        <authorList>
            <consortium name="The Broad Institute Genomics Platform"/>
            <consortium name="The Broad Institute Genome Sequencing Center for Infectious Disease"/>
            <person name="Wu L."/>
            <person name="Ma J."/>
        </authorList>
    </citation>
    <scope>NUCLEOTIDE SEQUENCE [LARGE SCALE GENOMIC DNA]</scope>
    <source>
        <strain evidence="3">KCTC 52416</strain>
    </source>
</reference>
<dbReference type="InterPro" id="IPR038636">
    <property type="entry name" value="Wzi_sf"/>
</dbReference>
<gene>
    <name evidence="2" type="ORF">ACFOET_05660</name>
</gene>
<dbReference type="Gene3D" id="2.40.160.130">
    <property type="entry name" value="Capsule assembly protein Wzi"/>
    <property type="match status" value="1"/>
</dbReference>
<evidence type="ECO:0000313" key="2">
    <source>
        <dbReference type="EMBL" id="MFC3197090.1"/>
    </source>
</evidence>
<feature type="signal peptide" evidence="1">
    <location>
        <begin position="1"/>
        <end position="17"/>
    </location>
</feature>
<comment type="caution">
    <text evidence="2">The sequence shown here is derived from an EMBL/GenBank/DDBJ whole genome shotgun (WGS) entry which is preliminary data.</text>
</comment>
<evidence type="ECO:0000313" key="3">
    <source>
        <dbReference type="Proteomes" id="UP001595526"/>
    </source>
</evidence>
<organism evidence="2 3">
    <name type="scientific">Parapedobacter deserti</name>
    <dbReference type="NCBI Taxonomy" id="1912957"/>
    <lineage>
        <taxon>Bacteria</taxon>
        <taxon>Pseudomonadati</taxon>
        <taxon>Bacteroidota</taxon>
        <taxon>Sphingobacteriia</taxon>
        <taxon>Sphingobacteriales</taxon>
        <taxon>Sphingobacteriaceae</taxon>
        <taxon>Parapedobacter</taxon>
    </lineage>
</organism>
<dbReference type="Pfam" id="PF14052">
    <property type="entry name" value="Caps_assemb_Wzi"/>
    <property type="match status" value="1"/>
</dbReference>
<feature type="chain" id="PRO_5047499550" evidence="1">
    <location>
        <begin position="18"/>
        <end position="559"/>
    </location>
</feature>
<dbReference type="Proteomes" id="UP001595526">
    <property type="component" value="Unassembled WGS sequence"/>
</dbReference>
<evidence type="ECO:0000256" key="1">
    <source>
        <dbReference type="SAM" id="SignalP"/>
    </source>
</evidence>
<name>A0ABV7JGC0_9SPHI</name>
<accession>A0ABV7JGC0</accession>